<dbReference type="GO" id="GO:0016491">
    <property type="term" value="F:oxidoreductase activity"/>
    <property type="evidence" value="ECO:0007669"/>
    <property type="project" value="UniProtKB-KW"/>
</dbReference>
<dbReference type="AlphaFoldDB" id="A0A537JEL3"/>
<protein>
    <submittedName>
        <fullName evidence="3">Aldo/keto reductase</fullName>
    </submittedName>
</protein>
<dbReference type="InterPro" id="IPR050523">
    <property type="entry name" value="AKR_Detox_Biosynth"/>
</dbReference>
<dbReference type="PANTHER" id="PTHR43364:SF4">
    <property type="entry name" value="NAD(P)-LINKED OXIDOREDUCTASE SUPERFAMILY PROTEIN"/>
    <property type="match status" value="1"/>
</dbReference>
<evidence type="ECO:0000313" key="4">
    <source>
        <dbReference type="Proteomes" id="UP000320048"/>
    </source>
</evidence>
<evidence type="ECO:0000313" key="3">
    <source>
        <dbReference type="EMBL" id="TMI81981.1"/>
    </source>
</evidence>
<dbReference type="Gene3D" id="3.20.20.100">
    <property type="entry name" value="NADP-dependent oxidoreductase domain"/>
    <property type="match status" value="1"/>
</dbReference>
<evidence type="ECO:0000256" key="1">
    <source>
        <dbReference type="ARBA" id="ARBA00023002"/>
    </source>
</evidence>
<dbReference type="InterPro" id="IPR036812">
    <property type="entry name" value="NAD(P)_OxRdtase_dom_sf"/>
</dbReference>
<proteinExistence type="predicted"/>
<organism evidence="3 4">
    <name type="scientific">Candidatus Segetimicrobium genomatis</name>
    <dbReference type="NCBI Taxonomy" id="2569760"/>
    <lineage>
        <taxon>Bacteria</taxon>
        <taxon>Bacillati</taxon>
        <taxon>Candidatus Sysuimicrobiota</taxon>
        <taxon>Candidatus Sysuimicrobiia</taxon>
        <taxon>Candidatus Sysuimicrobiales</taxon>
        <taxon>Candidatus Segetimicrobiaceae</taxon>
        <taxon>Candidatus Segetimicrobium</taxon>
    </lineage>
</organism>
<feature type="domain" description="NADP-dependent oxidoreductase" evidence="2">
    <location>
        <begin position="28"/>
        <end position="116"/>
    </location>
</feature>
<dbReference type="InterPro" id="IPR023210">
    <property type="entry name" value="NADP_OxRdtase_dom"/>
</dbReference>
<dbReference type="EMBL" id="VBAO01000147">
    <property type="protein sequence ID" value="TMI81981.1"/>
    <property type="molecule type" value="Genomic_DNA"/>
</dbReference>
<accession>A0A537JEL3</accession>
<comment type="caution">
    <text evidence="3">The sequence shown here is derived from an EMBL/GenBank/DDBJ whole genome shotgun (WGS) entry which is preliminary data.</text>
</comment>
<keyword evidence="1" id="KW-0560">Oxidoreductase</keyword>
<dbReference type="SUPFAM" id="SSF51430">
    <property type="entry name" value="NAD(P)-linked oxidoreductase"/>
    <property type="match status" value="1"/>
</dbReference>
<sequence length="120" mass="12344">MNSSLPDIGRVSTSQIGGLEIRLARGGEDVLEYCSRKALGFIPWFPLAMGQLAASGGPIADAAKSHGATSGQIALAWLLRRSPVMLPIPGTSSVSHLEEDIAAAGLVLGEAEFATIGTEA</sequence>
<evidence type="ECO:0000259" key="2">
    <source>
        <dbReference type="Pfam" id="PF00248"/>
    </source>
</evidence>
<dbReference type="PANTHER" id="PTHR43364">
    <property type="entry name" value="NADH-SPECIFIC METHYLGLYOXAL REDUCTASE-RELATED"/>
    <property type="match status" value="1"/>
</dbReference>
<gene>
    <name evidence="3" type="ORF">E6H04_05660</name>
</gene>
<dbReference type="Pfam" id="PF00248">
    <property type="entry name" value="Aldo_ket_red"/>
    <property type="match status" value="1"/>
</dbReference>
<name>A0A537JEL3_9BACT</name>
<reference evidence="3 4" key="1">
    <citation type="journal article" date="2019" name="Nat. Microbiol.">
        <title>Mediterranean grassland soil C-N compound turnover is dependent on rainfall and depth, and is mediated by genomically divergent microorganisms.</title>
        <authorList>
            <person name="Diamond S."/>
            <person name="Andeer P.F."/>
            <person name="Li Z."/>
            <person name="Crits-Christoph A."/>
            <person name="Burstein D."/>
            <person name="Anantharaman K."/>
            <person name="Lane K.R."/>
            <person name="Thomas B.C."/>
            <person name="Pan C."/>
            <person name="Northen T.R."/>
            <person name="Banfield J.F."/>
        </authorList>
    </citation>
    <scope>NUCLEOTIDE SEQUENCE [LARGE SCALE GENOMIC DNA]</scope>
    <source>
        <strain evidence="3">NP_7</strain>
    </source>
</reference>
<dbReference type="Proteomes" id="UP000320048">
    <property type="component" value="Unassembled WGS sequence"/>
</dbReference>